<feature type="signal peptide" evidence="6">
    <location>
        <begin position="1"/>
        <end position="15"/>
    </location>
</feature>
<reference evidence="7 8" key="1">
    <citation type="submission" date="2013-11" db="EMBL/GenBank/DDBJ databases">
        <title>Draft genome of the bovine lungworm Dictyocaulus viviparus.</title>
        <authorList>
            <person name="Mitreva M."/>
        </authorList>
    </citation>
    <scope>NUCLEOTIDE SEQUENCE [LARGE SCALE GENOMIC DNA]</scope>
    <source>
        <strain evidence="7 8">HannoverDv2000</strain>
    </source>
</reference>
<feature type="transmembrane region" description="Helical" evidence="5">
    <location>
        <begin position="66"/>
        <end position="89"/>
    </location>
</feature>
<dbReference type="GO" id="GO:0005765">
    <property type="term" value="C:lysosomal membrane"/>
    <property type="evidence" value="ECO:0007669"/>
    <property type="project" value="TreeGrafter"/>
</dbReference>
<dbReference type="Proteomes" id="UP000053766">
    <property type="component" value="Unassembled WGS sequence"/>
</dbReference>
<dbReference type="GO" id="GO:0012505">
    <property type="term" value="C:endomembrane system"/>
    <property type="evidence" value="ECO:0007669"/>
    <property type="project" value="UniProtKB-SubCell"/>
</dbReference>
<name>A0A0D8XKL8_DICVI</name>
<protein>
    <submittedName>
        <fullName evidence="7">Uncharacterized protein</fullName>
    </submittedName>
</protein>
<feature type="transmembrane region" description="Helical" evidence="5">
    <location>
        <begin position="149"/>
        <end position="173"/>
    </location>
</feature>
<sequence>MPILLAISILMSVDSVNRPPFDQNDRKYKCLCGQFHIRTGSRIVAVFLNIFIAINLIFSLTRTPTVVFYTLMTSVFAVVVFGSLLYGVYKEKRLFLIPYLVLQILSVGVIVAVLLSYIIAIAVNSGMIIELAKDLGNVDIKLPQKQLDAALSSFTVLFIIALCITGLTQAYFFEVIYSFYGFLHDRESSFNFNFEGSPTTGVPSTNIAFATSCDIPPPH</sequence>
<keyword evidence="2 5" id="KW-0812">Transmembrane</keyword>
<evidence type="ECO:0000256" key="6">
    <source>
        <dbReference type="SAM" id="SignalP"/>
    </source>
</evidence>
<evidence type="ECO:0000313" key="7">
    <source>
        <dbReference type="EMBL" id="KJH44369.1"/>
    </source>
</evidence>
<organism evidence="7 8">
    <name type="scientific">Dictyocaulus viviparus</name>
    <name type="common">Bovine lungworm</name>
    <dbReference type="NCBI Taxonomy" id="29172"/>
    <lineage>
        <taxon>Eukaryota</taxon>
        <taxon>Metazoa</taxon>
        <taxon>Ecdysozoa</taxon>
        <taxon>Nematoda</taxon>
        <taxon>Chromadorea</taxon>
        <taxon>Rhabditida</taxon>
        <taxon>Rhabditina</taxon>
        <taxon>Rhabditomorpha</taxon>
        <taxon>Strongyloidea</taxon>
        <taxon>Metastrongylidae</taxon>
        <taxon>Dictyocaulus</taxon>
    </lineage>
</organism>
<feature type="transmembrane region" description="Helical" evidence="5">
    <location>
        <begin position="96"/>
        <end position="129"/>
    </location>
</feature>
<keyword evidence="3 5" id="KW-1133">Transmembrane helix</keyword>
<comment type="subcellular location">
    <subcellularLocation>
        <location evidence="1">Endomembrane system</location>
        <topology evidence="1">Multi-pass membrane protein</topology>
    </subcellularLocation>
</comment>
<dbReference type="InterPro" id="IPR051115">
    <property type="entry name" value="LAPTM_transporter"/>
</dbReference>
<keyword evidence="6" id="KW-0732">Signal</keyword>
<evidence type="ECO:0000256" key="3">
    <source>
        <dbReference type="ARBA" id="ARBA00022989"/>
    </source>
</evidence>
<evidence type="ECO:0000256" key="2">
    <source>
        <dbReference type="ARBA" id="ARBA00022692"/>
    </source>
</evidence>
<dbReference type="AlphaFoldDB" id="A0A0D8XKL8"/>
<reference evidence="8" key="2">
    <citation type="journal article" date="2016" name="Sci. Rep.">
        <title>Dictyocaulus viviparus genome, variome and transcriptome elucidate lungworm biology and support future intervention.</title>
        <authorList>
            <person name="McNulty S.N."/>
            <person name="Strube C."/>
            <person name="Rosa B.A."/>
            <person name="Martin J.C."/>
            <person name="Tyagi R."/>
            <person name="Choi Y.J."/>
            <person name="Wang Q."/>
            <person name="Hallsworth Pepin K."/>
            <person name="Zhang X."/>
            <person name="Ozersky P."/>
            <person name="Wilson R.K."/>
            <person name="Sternberg P.W."/>
            <person name="Gasser R.B."/>
            <person name="Mitreva M."/>
        </authorList>
    </citation>
    <scope>NUCLEOTIDE SEQUENCE [LARGE SCALE GENOMIC DNA]</scope>
    <source>
        <strain evidence="8">HannoverDv2000</strain>
    </source>
</reference>
<keyword evidence="8" id="KW-1185">Reference proteome</keyword>
<proteinExistence type="predicted"/>
<gene>
    <name evidence="7" type="ORF">DICVIV_09609</name>
</gene>
<feature type="chain" id="PRO_5013198296" evidence="6">
    <location>
        <begin position="16"/>
        <end position="219"/>
    </location>
</feature>
<evidence type="ECO:0000256" key="4">
    <source>
        <dbReference type="ARBA" id="ARBA00023136"/>
    </source>
</evidence>
<feature type="transmembrane region" description="Helical" evidence="5">
    <location>
        <begin position="43"/>
        <end position="60"/>
    </location>
</feature>
<dbReference type="PANTHER" id="PTHR12479">
    <property type="entry name" value="LYSOSOMAL-ASSOCIATED TRANSMEMBRANE PROTEIN"/>
    <property type="match status" value="1"/>
</dbReference>
<dbReference type="PANTHER" id="PTHR12479:SF10">
    <property type="entry name" value="LYSOSOMAL-ASSOCIATED TRANSMEMBRANE PROTEIN"/>
    <property type="match status" value="1"/>
</dbReference>
<evidence type="ECO:0000256" key="1">
    <source>
        <dbReference type="ARBA" id="ARBA00004127"/>
    </source>
</evidence>
<evidence type="ECO:0000313" key="8">
    <source>
        <dbReference type="Proteomes" id="UP000053766"/>
    </source>
</evidence>
<keyword evidence="4 5" id="KW-0472">Membrane</keyword>
<dbReference type="EMBL" id="KN716479">
    <property type="protein sequence ID" value="KJH44369.1"/>
    <property type="molecule type" value="Genomic_DNA"/>
</dbReference>
<accession>A0A0D8XKL8</accession>
<evidence type="ECO:0000256" key="5">
    <source>
        <dbReference type="SAM" id="Phobius"/>
    </source>
</evidence>
<dbReference type="OrthoDB" id="5792724at2759"/>